<dbReference type="EMBL" id="WIXP02000001">
    <property type="protein sequence ID" value="KAF6216360.1"/>
    <property type="molecule type" value="Genomic_DNA"/>
</dbReference>
<dbReference type="GO" id="GO:0071897">
    <property type="term" value="P:DNA biosynthetic process"/>
    <property type="evidence" value="ECO:0007669"/>
    <property type="project" value="UniProtKB-ARBA"/>
</dbReference>
<dbReference type="SUPFAM" id="SSF56672">
    <property type="entry name" value="DNA/RNA polymerases"/>
    <property type="match status" value="1"/>
</dbReference>
<dbReference type="Pfam" id="PF00078">
    <property type="entry name" value="RVT_1"/>
    <property type="match status" value="1"/>
</dbReference>
<evidence type="ECO:0000313" key="2">
    <source>
        <dbReference type="Proteomes" id="UP000466442"/>
    </source>
</evidence>
<organism evidence="1 2">
    <name type="scientific">Apolygus lucorum</name>
    <name type="common">Small green plant bug</name>
    <name type="synonym">Lygocoris lucorum</name>
    <dbReference type="NCBI Taxonomy" id="248454"/>
    <lineage>
        <taxon>Eukaryota</taxon>
        <taxon>Metazoa</taxon>
        <taxon>Ecdysozoa</taxon>
        <taxon>Arthropoda</taxon>
        <taxon>Hexapoda</taxon>
        <taxon>Insecta</taxon>
        <taxon>Pterygota</taxon>
        <taxon>Neoptera</taxon>
        <taxon>Paraneoptera</taxon>
        <taxon>Hemiptera</taxon>
        <taxon>Heteroptera</taxon>
        <taxon>Panheteroptera</taxon>
        <taxon>Cimicomorpha</taxon>
        <taxon>Miridae</taxon>
        <taxon>Mirini</taxon>
        <taxon>Apolygus</taxon>
    </lineage>
</organism>
<dbReference type="InterPro" id="IPR000477">
    <property type="entry name" value="RT_dom"/>
</dbReference>
<dbReference type="InterPro" id="IPR005135">
    <property type="entry name" value="Endo/exonuclease/phosphatase"/>
</dbReference>
<dbReference type="PANTHER" id="PTHR47027">
    <property type="entry name" value="REVERSE TRANSCRIPTASE DOMAIN-CONTAINING PROTEIN"/>
    <property type="match status" value="1"/>
</dbReference>
<dbReference type="SUPFAM" id="SSF56219">
    <property type="entry name" value="DNase I-like"/>
    <property type="match status" value="1"/>
</dbReference>
<dbReference type="InterPro" id="IPR043502">
    <property type="entry name" value="DNA/RNA_pol_sf"/>
</dbReference>
<comment type="caution">
    <text evidence="1">The sequence shown here is derived from an EMBL/GenBank/DDBJ whole genome shotgun (WGS) entry which is preliminary data.</text>
</comment>
<accession>A0A6A4JZK8</accession>
<dbReference type="PROSITE" id="PS50878">
    <property type="entry name" value="RT_POL"/>
    <property type="match status" value="1"/>
</dbReference>
<name>A0A6A4JZK8_APOLU</name>
<dbReference type="InterPro" id="IPR036691">
    <property type="entry name" value="Endo/exonu/phosph_ase_sf"/>
</dbReference>
<dbReference type="Gene3D" id="3.60.10.10">
    <property type="entry name" value="Endonuclease/exonuclease/phosphatase"/>
    <property type="match status" value="1"/>
</dbReference>
<keyword evidence="2" id="KW-1185">Reference proteome</keyword>
<sequence length="1088" mass="123777">MLSEDYVSFDSPATRDSKFGRASGGLIIFMKKSLADACSVFDITKFWIILRITLADVTLVLGVFYFSPSLADDTVISILGDSLYDMSESLPPDAVWVLGGDWNARLGTLGELERDLISGSCLRSNRESRDSTINQRGRKLVELCEEHGLMVCNGRSPSDTPANHTYIGGGGASVIDLVLINVSGIDVFVDMMVEDFSHLSDHLPCTVILGLDVVTVALEGSVPPTDNRRFYKVKDRTLLKRFQEELASLNPFFGVCLTAEGSYNRFVEMIEDAGAKTGLLRNGLDGQRKANFFHQPWYTAECKAAKYLTRKAYRKFRRKGYPDSLRTEYLSRRKEYNRIKKKASKDYARESRDAINSSKNPAEFWTAIRHLRRRKTSSNPIPLSEWKLHFRNVYGGSRVVSTGERRNSFQEGVLRDQPPFENSPLDRQISEAEFNQVLSKVKAGKAPGIDSIPNEVLKTLPHNWRNSLLRIYNEVLDTGQVPTAWGNVKMHLLYKKGDKLNPANYRGLALINTSVKLFTGILADRLSSWIETNNILPDEQAGFRAGRSCADQVFCLHSIASMVRMKKNQSLVTIMIDFCRAFDSVNHSLLWEKLLRQGISHKFVGVLRSLYKEANFVVKPQLGAESFTQPVVEGVLQGDSLSPKLFILFLADLEAYLRGRGCHGVPFAGRELMALLFADDVAILADSLPDAQKKVDALMDYCKENQLTINSKKSNILVFDKGGRAARRRKVMCGDEEIRPVPSFQYLGVTFCRTGKFNQNKERMIKKARTAIGCTRDILCRGKVDSWDAKFKLFDTLVASVLLYAAEVWGLWYLEDIEVVQMLFLKSTLCLSRGVPGHFLRLEMDRLPLKVGVLERALGFLSRILKMGENRWPKLCLRELVAYHNNPRNSIEFNWVTRLDHICQSVGVKVAWDSLTYETFQIDRQNIMTGYRNHCRSADIQRTWNSKYNSLFRNMLDYDRRQGYLEKAGNVHRERLIAQLRLATTNRDMGRIKFYHRRNRYELANSENCTTCNLMAPETLSHFLLVCPLYSPYRSFYLGRYILNRQGEAAESVLSSLLETGDDRRKIGDLYQYTLRSLMLRAFANGDL</sequence>
<proteinExistence type="predicted"/>
<dbReference type="Pfam" id="PF14529">
    <property type="entry name" value="Exo_endo_phos_2"/>
    <property type="match status" value="1"/>
</dbReference>
<gene>
    <name evidence="1" type="ORF">GE061_000701</name>
</gene>
<protein>
    <submittedName>
        <fullName evidence="1">Uncharacterized protein</fullName>
    </submittedName>
</protein>
<dbReference type="OrthoDB" id="6630248at2759"/>
<dbReference type="CDD" id="cd01650">
    <property type="entry name" value="RT_nLTR_like"/>
    <property type="match status" value="1"/>
</dbReference>
<dbReference type="AlphaFoldDB" id="A0A6A4JZK8"/>
<dbReference type="GO" id="GO:0003824">
    <property type="term" value="F:catalytic activity"/>
    <property type="evidence" value="ECO:0007669"/>
    <property type="project" value="InterPro"/>
</dbReference>
<dbReference type="Proteomes" id="UP000466442">
    <property type="component" value="Linkage Group LG1"/>
</dbReference>
<dbReference type="PANTHER" id="PTHR47027:SF20">
    <property type="entry name" value="REVERSE TRANSCRIPTASE-LIKE PROTEIN WITH RNA-DIRECTED DNA POLYMERASE DOMAIN"/>
    <property type="match status" value="1"/>
</dbReference>
<evidence type="ECO:0000313" key="1">
    <source>
        <dbReference type="EMBL" id="KAF6216360.1"/>
    </source>
</evidence>
<reference evidence="1" key="1">
    <citation type="journal article" date="2021" name="Mol. Ecol. Resour.">
        <title>Apolygus lucorum genome provides insights into omnivorousness and mesophyll feeding.</title>
        <authorList>
            <person name="Liu Y."/>
            <person name="Liu H."/>
            <person name="Wang H."/>
            <person name="Huang T."/>
            <person name="Liu B."/>
            <person name="Yang B."/>
            <person name="Yin L."/>
            <person name="Li B."/>
            <person name="Zhang Y."/>
            <person name="Zhang S."/>
            <person name="Jiang F."/>
            <person name="Zhang X."/>
            <person name="Ren Y."/>
            <person name="Wang B."/>
            <person name="Wang S."/>
            <person name="Lu Y."/>
            <person name="Wu K."/>
            <person name="Fan W."/>
            <person name="Wang G."/>
        </authorList>
    </citation>
    <scope>NUCLEOTIDE SEQUENCE</scope>
    <source>
        <strain evidence="1">12Hb</strain>
    </source>
</reference>